<organism evidence="1">
    <name type="scientific">uncultured Bacteroidota bacterium</name>
    <dbReference type="NCBI Taxonomy" id="152509"/>
    <lineage>
        <taxon>Bacteria</taxon>
        <taxon>Pseudomonadati</taxon>
        <taxon>Bacteroidota</taxon>
        <taxon>environmental samples</taxon>
    </lineage>
</organism>
<accession>H5SMT9</accession>
<evidence type="ECO:0000313" key="1">
    <source>
        <dbReference type="EMBL" id="BAL57475.1"/>
    </source>
</evidence>
<dbReference type="EMBL" id="AP011776">
    <property type="protein sequence ID" value="BAL57475.1"/>
    <property type="molecule type" value="Genomic_DNA"/>
</dbReference>
<sequence length="47" mass="5290">MCGFCFLRGRWKGMRGFARDAGQLSDAYPTMLQATTGKEKVLTFSRV</sequence>
<protein>
    <submittedName>
        <fullName evidence="1">Uncharacterized protein</fullName>
    </submittedName>
</protein>
<proteinExistence type="predicted"/>
<name>H5SMT9_9BACT</name>
<reference evidence="1" key="1">
    <citation type="journal article" date="2005" name="Environ. Microbiol.">
        <title>Genetic and functional properties of uncultivated thermophilic crenarchaeotes from a subsurface gold mine as revealed by analysis of genome fragments.</title>
        <authorList>
            <person name="Nunoura T."/>
            <person name="Hirayama H."/>
            <person name="Takami H."/>
            <person name="Oida H."/>
            <person name="Nishi S."/>
            <person name="Shimamura S."/>
            <person name="Suzuki Y."/>
            <person name="Inagaki F."/>
            <person name="Takai K."/>
            <person name="Nealson K.H."/>
            <person name="Horikoshi K."/>
        </authorList>
    </citation>
    <scope>NUCLEOTIDE SEQUENCE</scope>
</reference>
<dbReference type="AlphaFoldDB" id="H5SMT9"/>
<gene>
    <name evidence="1" type="ORF">HGMM_F50F04C38</name>
</gene>
<reference evidence="1" key="2">
    <citation type="journal article" date="2012" name="PLoS ONE">
        <title>A Deeply Branching Thermophilic Bacterium with an Ancient Acetyl-CoA Pathway Dominates a Subsurface Ecosystem.</title>
        <authorList>
            <person name="Takami H."/>
            <person name="Noguchi H."/>
            <person name="Takaki Y."/>
            <person name="Uchiyama I."/>
            <person name="Toyoda A."/>
            <person name="Nishi S."/>
            <person name="Chee G.-J."/>
            <person name="Arai W."/>
            <person name="Nunoura T."/>
            <person name="Itoh T."/>
            <person name="Hattori M."/>
            <person name="Takai K."/>
        </authorList>
    </citation>
    <scope>NUCLEOTIDE SEQUENCE</scope>
</reference>